<dbReference type="PANTHER" id="PTHR31279:SF3">
    <property type="entry name" value="PROTEIN EXORDIUM-LIKE 2"/>
    <property type="match status" value="1"/>
</dbReference>
<evidence type="ECO:0000256" key="6">
    <source>
        <dbReference type="SAM" id="MobiDB-lite"/>
    </source>
</evidence>
<evidence type="ECO:0000256" key="3">
    <source>
        <dbReference type="ARBA" id="ARBA00022525"/>
    </source>
</evidence>
<evidence type="ECO:0000256" key="4">
    <source>
        <dbReference type="ARBA" id="ARBA00022729"/>
    </source>
</evidence>
<reference evidence="8 9" key="1">
    <citation type="submission" date="2022-12" db="EMBL/GenBank/DDBJ databases">
        <title>Chromosome-scale assembly of the Ensete ventricosum genome.</title>
        <authorList>
            <person name="Dussert Y."/>
            <person name="Stocks J."/>
            <person name="Wendawek A."/>
            <person name="Woldeyes F."/>
            <person name="Nichols R.A."/>
            <person name="Borrell J.S."/>
        </authorList>
    </citation>
    <scope>NUCLEOTIDE SEQUENCE [LARGE SCALE GENOMIC DNA]</scope>
    <source>
        <strain evidence="9">cv. Maze</strain>
        <tissue evidence="8">Seeds</tissue>
    </source>
</reference>
<feature type="compositionally biased region" description="Low complexity" evidence="6">
    <location>
        <begin position="121"/>
        <end position="143"/>
    </location>
</feature>
<keyword evidence="3" id="KW-0964">Secreted</keyword>
<feature type="chain" id="PRO_5043809908" evidence="7">
    <location>
        <begin position="20"/>
        <end position="180"/>
    </location>
</feature>
<evidence type="ECO:0000256" key="2">
    <source>
        <dbReference type="ARBA" id="ARBA00022523"/>
    </source>
</evidence>
<dbReference type="PANTHER" id="PTHR31279">
    <property type="entry name" value="PROTEIN EXORDIUM-LIKE 5"/>
    <property type="match status" value="1"/>
</dbReference>
<comment type="caution">
    <text evidence="8">The sequence shown here is derived from an EMBL/GenBank/DDBJ whole genome shotgun (WGS) entry which is preliminary data.</text>
</comment>
<dbReference type="AlphaFoldDB" id="A0AAV8QYJ4"/>
<organism evidence="8 9">
    <name type="scientific">Ensete ventricosum</name>
    <name type="common">Abyssinian banana</name>
    <name type="synonym">Musa ensete</name>
    <dbReference type="NCBI Taxonomy" id="4639"/>
    <lineage>
        <taxon>Eukaryota</taxon>
        <taxon>Viridiplantae</taxon>
        <taxon>Streptophyta</taxon>
        <taxon>Embryophyta</taxon>
        <taxon>Tracheophyta</taxon>
        <taxon>Spermatophyta</taxon>
        <taxon>Magnoliopsida</taxon>
        <taxon>Liliopsida</taxon>
        <taxon>Zingiberales</taxon>
        <taxon>Musaceae</taxon>
        <taxon>Ensete</taxon>
    </lineage>
</organism>
<keyword evidence="9" id="KW-1185">Reference proteome</keyword>
<dbReference type="InterPro" id="IPR006766">
    <property type="entry name" value="EXORDIUM-like"/>
</dbReference>
<evidence type="ECO:0000256" key="5">
    <source>
        <dbReference type="ARBA" id="ARBA00023591"/>
    </source>
</evidence>
<dbReference type="EMBL" id="JAQQAF010000004">
    <property type="protein sequence ID" value="KAJ8491355.1"/>
    <property type="molecule type" value="Genomic_DNA"/>
</dbReference>
<name>A0AAV8QYJ4_ENSVE</name>
<feature type="signal peptide" evidence="7">
    <location>
        <begin position="1"/>
        <end position="19"/>
    </location>
</feature>
<accession>A0AAV8QYJ4</accession>
<comment type="subcellular location">
    <subcellularLocation>
        <location evidence="1">Secreted</location>
        <location evidence="1">Extracellular space</location>
        <location evidence="1">Apoplast</location>
    </subcellularLocation>
</comment>
<feature type="region of interest" description="Disordered" evidence="6">
    <location>
        <begin position="117"/>
        <end position="151"/>
    </location>
</feature>
<gene>
    <name evidence="8" type="ORF">OPV22_013076</name>
</gene>
<evidence type="ECO:0000256" key="7">
    <source>
        <dbReference type="SAM" id="SignalP"/>
    </source>
</evidence>
<comment type="similarity">
    <text evidence="5">Belongs to the EXORDIUM family.</text>
</comment>
<evidence type="ECO:0000313" key="9">
    <source>
        <dbReference type="Proteomes" id="UP001222027"/>
    </source>
</evidence>
<evidence type="ECO:0000256" key="1">
    <source>
        <dbReference type="ARBA" id="ARBA00004271"/>
    </source>
</evidence>
<sequence>MANFPSLFAHLLLLQLSAAVLLRQQPLVLEYHRGRLLEGNYTVNLLFYGRFSPSQRSIVADFFRSLSPVYPSLPPPSPASWWHTTSLYGGGGPVRLYLGPQILDEGYSRGKRLVRSREWRGSSGPATPRPSARASARGRSTGRSTDRRSRHCYNARGLVGRKYLLPAMWDPTTSKCSTLV</sequence>
<evidence type="ECO:0000313" key="8">
    <source>
        <dbReference type="EMBL" id="KAJ8491355.1"/>
    </source>
</evidence>
<dbReference type="Pfam" id="PF04674">
    <property type="entry name" value="Phi_1"/>
    <property type="match status" value="2"/>
</dbReference>
<proteinExistence type="inferred from homology"/>
<protein>
    <submittedName>
        <fullName evidence="8">Uncharacterized protein</fullName>
    </submittedName>
</protein>
<keyword evidence="2" id="KW-0052">Apoplast</keyword>
<keyword evidence="4 7" id="KW-0732">Signal</keyword>
<dbReference type="GO" id="GO:0048046">
    <property type="term" value="C:apoplast"/>
    <property type="evidence" value="ECO:0007669"/>
    <property type="project" value="UniProtKB-SubCell"/>
</dbReference>
<dbReference type="Proteomes" id="UP001222027">
    <property type="component" value="Unassembled WGS sequence"/>
</dbReference>